<reference evidence="1 2" key="1">
    <citation type="journal article" date="2022" name="J. Am. Chem. Soc.">
        <title>Biosynthesis of Guanitoxin Enables Global Environmental Detection in Freshwater Cyanobacteria.</title>
        <authorList>
            <person name="Lima S.T."/>
            <person name="Fallon T.R."/>
            <person name="Cordoza J.L."/>
            <person name="Chekan J.R."/>
            <person name="Delbaje E."/>
            <person name="Hopiavuori A.R."/>
            <person name="Alvarenga D.O."/>
            <person name="Wood S.M."/>
            <person name="Luhavaya H."/>
            <person name="Baumgartner J.T."/>
            <person name="Dorr F.A."/>
            <person name="Etchegaray A."/>
            <person name="Pinto E."/>
            <person name="McKinnie S.M.K."/>
            <person name="Fiore M.F."/>
            <person name="Moore B.S."/>
        </authorList>
    </citation>
    <scope>NUCLEOTIDE SEQUENCE [LARGE SCALE GENOMIC DNA]</scope>
    <source>
        <strain evidence="1 2">ITEP-024</strain>
    </source>
</reference>
<organism evidence="1 2">
    <name type="scientific">Sphaerospermopsis torques-reginae ITEP-024</name>
    <dbReference type="NCBI Taxonomy" id="984208"/>
    <lineage>
        <taxon>Bacteria</taxon>
        <taxon>Bacillati</taxon>
        <taxon>Cyanobacteriota</taxon>
        <taxon>Cyanophyceae</taxon>
        <taxon>Nostocales</taxon>
        <taxon>Aphanizomenonaceae</taxon>
        <taxon>Sphaerospermopsis</taxon>
        <taxon>Sphaerospermopsis torques-reginae</taxon>
    </lineage>
</organism>
<dbReference type="PANTHER" id="PTHR35586:SF2">
    <property type="entry name" value="SLL1542 PROTEIN"/>
    <property type="match status" value="1"/>
</dbReference>
<dbReference type="RefSeq" id="WP_220609442.1">
    <property type="nucleotide sequence ID" value="NZ_CP080598.1"/>
</dbReference>
<dbReference type="Gene3D" id="3.30.870.10">
    <property type="entry name" value="Endonuclease Chain A"/>
    <property type="match status" value="1"/>
</dbReference>
<dbReference type="EMBL" id="CP080598">
    <property type="protein sequence ID" value="QYX31391.1"/>
    <property type="molecule type" value="Genomic_DNA"/>
</dbReference>
<keyword evidence="2" id="KW-1185">Reference proteome</keyword>
<gene>
    <name evidence="1" type="ORF">K2F26_21685</name>
</gene>
<proteinExistence type="predicted"/>
<dbReference type="Pfam" id="PF11103">
    <property type="entry name" value="DUF2887"/>
    <property type="match status" value="1"/>
</dbReference>
<dbReference type="NCBIfam" id="TIGR01784">
    <property type="entry name" value="T_den_put_tspse"/>
    <property type="match status" value="1"/>
</dbReference>
<dbReference type="InterPro" id="IPR010106">
    <property type="entry name" value="RpnA"/>
</dbReference>
<name>A0ABX8WY61_9CYAN</name>
<protein>
    <submittedName>
        <fullName evidence="1">Rpn family recombination-promoting nuclease/putative transposase</fullName>
    </submittedName>
</protein>
<sequence length="338" mass="39671">MRRDTIFYKLFQQYPSLLFELLENPPENADSYRFDSVAVKEPKFEIDGVFLPPENKPPRVIYFCEVQFQKDETLYDRIVAESSLYFYRNRSKFRDWETVIIYPSRDIEQSNTYAMRTFLNSDQVHRIYLNELGDIHQLPTWVAMMMLTSIPEDQAPEAARYLLTKTQSKTPSSSNNVIIEMITTIMMYKFENLKRHEVESMLGITLKQTRVYQEIKEEGREEGIEEGLLTTLKESLKNAHKADFCVGYFNLRGWKLIEEEIEQFTGGENNCCRLLIGMQKLPKDELTQVLGLGISRKPISQSDTINLKNRILQEFSQQLTLGKPSNYRLFKSELKNIF</sequence>
<dbReference type="PANTHER" id="PTHR35586">
    <property type="entry name" value="SLL1691 PROTEIN"/>
    <property type="match status" value="1"/>
</dbReference>
<dbReference type="InterPro" id="IPR022573">
    <property type="entry name" value="DUF2887"/>
</dbReference>
<dbReference type="Proteomes" id="UP000826540">
    <property type="component" value="Chromosome"/>
</dbReference>
<accession>A0ABX8WY61</accession>
<evidence type="ECO:0000313" key="2">
    <source>
        <dbReference type="Proteomes" id="UP000826540"/>
    </source>
</evidence>
<evidence type="ECO:0000313" key="1">
    <source>
        <dbReference type="EMBL" id="QYX31391.1"/>
    </source>
</evidence>